<dbReference type="HAMAP" id="MF_01464_B">
    <property type="entry name" value="SecF_B"/>
    <property type="match status" value="1"/>
</dbReference>
<organism evidence="11 13">
    <name type="scientific">Treponema phagedenis</name>
    <dbReference type="NCBI Taxonomy" id="162"/>
    <lineage>
        <taxon>Bacteria</taxon>
        <taxon>Pseudomonadati</taxon>
        <taxon>Spirochaetota</taxon>
        <taxon>Spirochaetia</taxon>
        <taxon>Spirochaetales</taxon>
        <taxon>Treponemataceae</taxon>
        <taxon>Treponema</taxon>
    </lineage>
</organism>
<feature type="transmembrane region" description="Helical" evidence="9">
    <location>
        <begin position="12"/>
        <end position="31"/>
    </location>
</feature>
<keyword evidence="2 9" id="KW-0813">Transport</keyword>
<dbReference type="AlphaFoldDB" id="A0A0B7GZZ2"/>
<accession>A0A0B7GZZ2</accession>
<dbReference type="NCBIfam" id="TIGR00916">
    <property type="entry name" value="2A0604s01"/>
    <property type="match status" value="1"/>
</dbReference>
<dbReference type="NCBIfam" id="TIGR00966">
    <property type="entry name" value="transloc_SecF"/>
    <property type="match status" value="1"/>
</dbReference>
<keyword evidence="3 9" id="KW-1003">Cell membrane</keyword>
<reference evidence="12 14" key="3">
    <citation type="submission" date="2019-08" db="EMBL/GenBank/DDBJ databases">
        <authorList>
            <person name="Kuhnert P."/>
        </authorList>
    </citation>
    <scope>NUCLEOTIDE SEQUENCE [LARGE SCALE GENOMIC DNA]</scope>
    <source>
        <strain evidence="12 14">B36.5</strain>
    </source>
</reference>
<evidence type="ECO:0000313" key="13">
    <source>
        <dbReference type="Proteomes" id="UP000042527"/>
    </source>
</evidence>
<dbReference type="InterPro" id="IPR022645">
    <property type="entry name" value="SecD/SecF_bac"/>
</dbReference>
<dbReference type="GO" id="GO:0043952">
    <property type="term" value="P:protein transport by the Sec complex"/>
    <property type="evidence" value="ECO:0007669"/>
    <property type="project" value="UniProtKB-UniRule"/>
</dbReference>
<comment type="subcellular location">
    <subcellularLocation>
        <location evidence="1 9">Cell membrane</location>
        <topology evidence="1 9">Multi-pass membrane protein</topology>
    </subcellularLocation>
</comment>
<dbReference type="GO" id="GO:0015450">
    <property type="term" value="F:protein-transporting ATPase activity"/>
    <property type="evidence" value="ECO:0007669"/>
    <property type="project" value="InterPro"/>
</dbReference>
<dbReference type="PRINTS" id="PR01755">
    <property type="entry name" value="SECFTRNLCASE"/>
</dbReference>
<dbReference type="GO" id="GO:0065002">
    <property type="term" value="P:intracellular protein transmembrane transport"/>
    <property type="evidence" value="ECO:0007669"/>
    <property type="project" value="UniProtKB-UniRule"/>
</dbReference>
<protein>
    <recommendedName>
        <fullName evidence="9">Protein-export membrane protein SecF</fullName>
    </recommendedName>
</protein>
<dbReference type="SUPFAM" id="SSF82866">
    <property type="entry name" value="Multidrug efflux transporter AcrB transmembrane domain"/>
    <property type="match status" value="1"/>
</dbReference>
<dbReference type="GO" id="GO:0005886">
    <property type="term" value="C:plasma membrane"/>
    <property type="evidence" value="ECO:0007669"/>
    <property type="project" value="UniProtKB-SubCell"/>
</dbReference>
<dbReference type="InterPro" id="IPR022813">
    <property type="entry name" value="SecD/SecF_arch_bac"/>
</dbReference>
<dbReference type="InterPro" id="IPR005665">
    <property type="entry name" value="SecF_bac"/>
</dbReference>
<evidence type="ECO:0000259" key="10">
    <source>
        <dbReference type="Pfam" id="PF02355"/>
    </source>
</evidence>
<name>A0A0B7GZZ2_TREPH</name>
<gene>
    <name evidence="9 11" type="primary">secF</name>
    <name evidence="12" type="ORF">FUT82_03605</name>
    <name evidence="11" type="ORF">TPHV1_40038</name>
</gene>
<feature type="transmembrane region" description="Helical" evidence="9">
    <location>
        <begin position="332"/>
        <end position="353"/>
    </location>
</feature>
<dbReference type="GeneID" id="57751981"/>
<evidence type="ECO:0000256" key="7">
    <source>
        <dbReference type="ARBA" id="ARBA00023010"/>
    </source>
</evidence>
<evidence type="ECO:0000256" key="6">
    <source>
        <dbReference type="ARBA" id="ARBA00022989"/>
    </source>
</evidence>
<feature type="transmembrane region" description="Helical" evidence="9">
    <location>
        <begin position="287"/>
        <end position="306"/>
    </location>
</feature>
<comment type="subunit">
    <text evidence="9">Forms a complex with SecD. Part of the essential Sec protein translocation apparatus which comprises SecA, SecYEG and auxiliary proteins SecDF. Other proteins may also be involved.</text>
</comment>
<reference evidence="11" key="2">
    <citation type="submission" date="2015-01" db="EMBL/GenBank/DDBJ databases">
        <authorList>
            <person name="Xiang T."/>
            <person name="Song Y."/>
            <person name="Huang L."/>
            <person name="Wang B."/>
            <person name="Wu P."/>
        </authorList>
    </citation>
    <scope>NUCLEOTIDE SEQUENCE [LARGE SCALE GENOMIC DNA]</scope>
    <source>
        <strain evidence="11">V1</strain>
    </source>
</reference>
<evidence type="ECO:0000256" key="8">
    <source>
        <dbReference type="ARBA" id="ARBA00023136"/>
    </source>
</evidence>
<dbReference type="InterPro" id="IPR048634">
    <property type="entry name" value="SecD_SecF_C"/>
</dbReference>
<dbReference type="Gene3D" id="1.20.1640.10">
    <property type="entry name" value="Multidrug efflux transporter AcrB transmembrane domain"/>
    <property type="match status" value="1"/>
</dbReference>
<keyword evidence="5 9" id="KW-0653">Protein transport</keyword>
<keyword evidence="13" id="KW-1185">Reference proteome</keyword>
<dbReference type="OrthoDB" id="9805019at2"/>
<evidence type="ECO:0000313" key="12">
    <source>
        <dbReference type="EMBL" id="QEJ97160.1"/>
    </source>
</evidence>
<reference evidence="13" key="1">
    <citation type="submission" date="2015-01" db="EMBL/GenBank/DDBJ databases">
        <authorList>
            <person name="Manzoor Shahid"/>
            <person name="Zubair Saima"/>
        </authorList>
    </citation>
    <scope>NUCLEOTIDE SEQUENCE [LARGE SCALE GENOMIC DNA]</scope>
    <source>
        <strain evidence="13">V1</strain>
    </source>
</reference>
<dbReference type="PANTHER" id="PTHR30081">
    <property type="entry name" value="PROTEIN-EXPORT MEMBRANE PROTEIN SEC"/>
    <property type="match status" value="1"/>
</dbReference>
<evidence type="ECO:0000256" key="3">
    <source>
        <dbReference type="ARBA" id="ARBA00022475"/>
    </source>
</evidence>
<evidence type="ECO:0000256" key="4">
    <source>
        <dbReference type="ARBA" id="ARBA00022692"/>
    </source>
</evidence>
<dbReference type="Proteomes" id="UP000042527">
    <property type="component" value="Unassembled WGS sequence"/>
</dbReference>
<evidence type="ECO:0000256" key="1">
    <source>
        <dbReference type="ARBA" id="ARBA00004651"/>
    </source>
</evidence>
<evidence type="ECO:0000256" key="2">
    <source>
        <dbReference type="ARBA" id="ARBA00022448"/>
    </source>
</evidence>
<dbReference type="InterPro" id="IPR055344">
    <property type="entry name" value="SecD_SecF_C_bact"/>
</dbReference>
<dbReference type="Proteomes" id="UP000323594">
    <property type="component" value="Chromosome"/>
</dbReference>
<sequence length="410" mass="44794">MKKVIQFSKLFLPLVIFSVVVILSGIIRWATAGINFGIDFQAGFIEKVKIAPPALSIIYNGAKTMTFSQDAKQIDIVSTSVDSENKTHRFPYTEYTTVKAFADAVNKIEGFSVELKAPADTPLQEVFADSQASRLSPAAVLLHYVPSGMAVKDADEIRHALASVPSASVQQVGLPTDHTFQIRLADDGTHENAGEELRQMINSALGKAYGEDNIAVLSTDFVGSRFSNSLARQAFLLVMGALVLIFLYAAIRFQWRFAFGAILALIHDALIMITFIVWTQMEFNSTTIAAILTIIGYSINDTVVVFDRIRENIRINPKITTVDILNLSQTEVLSRTIVTTITTMLAVLMLYIFTSGSMRDFSAALLVGMLSGVYSTVFITSAFIAFTGKNQRGEEILKTQKSSGASGTVI</sequence>
<evidence type="ECO:0000313" key="11">
    <source>
        <dbReference type="EMBL" id="CEM62535.1"/>
    </source>
</evidence>
<feature type="transmembrane region" description="Helical" evidence="9">
    <location>
        <begin position="365"/>
        <end position="386"/>
    </location>
</feature>
<feature type="domain" description="Protein export membrane protein SecD/SecF C-terminal" evidence="10">
    <location>
        <begin position="207"/>
        <end position="388"/>
    </location>
</feature>
<comment type="similarity">
    <text evidence="9">Belongs to the SecD/SecF family. SecF subfamily.</text>
</comment>
<dbReference type="Pfam" id="PF02355">
    <property type="entry name" value="SecD_SecF_C"/>
    <property type="match status" value="1"/>
</dbReference>
<dbReference type="EMBL" id="CDNC01000034">
    <property type="protein sequence ID" value="CEM62535.1"/>
    <property type="molecule type" value="Genomic_DNA"/>
</dbReference>
<feature type="transmembrane region" description="Helical" evidence="9">
    <location>
        <begin position="234"/>
        <end position="251"/>
    </location>
</feature>
<keyword evidence="6 9" id="KW-1133">Transmembrane helix</keyword>
<evidence type="ECO:0000256" key="9">
    <source>
        <dbReference type="HAMAP-Rule" id="MF_01464"/>
    </source>
</evidence>
<comment type="function">
    <text evidence="9">Part of the Sec protein translocase complex. Interacts with the SecYEG preprotein conducting channel. SecDF uses the proton motive force (PMF) to complete protein translocation after the ATP-dependent function of SecA.</text>
</comment>
<dbReference type="GO" id="GO:0006605">
    <property type="term" value="P:protein targeting"/>
    <property type="evidence" value="ECO:0007669"/>
    <property type="project" value="UniProtKB-UniRule"/>
</dbReference>
<feature type="transmembrane region" description="Helical" evidence="9">
    <location>
        <begin position="258"/>
        <end position="281"/>
    </location>
</feature>
<dbReference type="EMBL" id="CP042817">
    <property type="protein sequence ID" value="QEJ97160.1"/>
    <property type="molecule type" value="Genomic_DNA"/>
</dbReference>
<keyword evidence="4 9" id="KW-0812">Transmembrane</keyword>
<dbReference type="PANTHER" id="PTHR30081:SF8">
    <property type="entry name" value="PROTEIN TRANSLOCASE SUBUNIT SECF"/>
    <property type="match status" value="1"/>
</dbReference>
<keyword evidence="7 9" id="KW-0811">Translocation</keyword>
<evidence type="ECO:0000313" key="14">
    <source>
        <dbReference type="Proteomes" id="UP000323594"/>
    </source>
</evidence>
<keyword evidence="8 9" id="KW-0472">Membrane</keyword>
<evidence type="ECO:0000256" key="5">
    <source>
        <dbReference type="ARBA" id="ARBA00022927"/>
    </source>
</evidence>
<dbReference type="RefSeq" id="WP_002697373.1">
    <property type="nucleotide sequence ID" value="NZ_CDNC01000034.1"/>
</dbReference>
<proteinExistence type="inferred from homology"/>